<proteinExistence type="predicted"/>
<dbReference type="Proteomes" id="UP001642409">
    <property type="component" value="Unassembled WGS sequence"/>
</dbReference>
<evidence type="ECO:0000313" key="2">
    <source>
        <dbReference type="Proteomes" id="UP001642409"/>
    </source>
</evidence>
<gene>
    <name evidence="1" type="ORF">HINF_LOCUS8946</name>
</gene>
<evidence type="ECO:0000313" key="1">
    <source>
        <dbReference type="EMBL" id="CAL5985485.1"/>
    </source>
</evidence>
<organism evidence="1 2">
    <name type="scientific">Hexamita inflata</name>
    <dbReference type="NCBI Taxonomy" id="28002"/>
    <lineage>
        <taxon>Eukaryota</taxon>
        <taxon>Metamonada</taxon>
        <taxon>Diplomonadida</taxon>
        <taxon>Hexamitidae</taxon>
        <taxon>Hexamitinae</taxon>
        <taxon>Hexamita</taxon>
    </lineage>
</organism>
<dbReference type="EMBL" id="CAXDID020000019">
    <property type="protein sequence ID" value="CAL5985485.1"/>
    <property type="molecule type" value="Genomic_DNA"/>
</dbReference>
<name>A0ABP1H3X2_9EUKA</name>
<sequence>MNHNTPQIRPPTILKQSQSTTIQVKSCQQIVDNTLRLRFDPFPSFHSFNSSSNLTQSQKSPTSLFISHAASCIELQSLEFSQLESKECNTFRALDFQQKVSELFRSEQILKKLEKQVVSPIIQKANWAQVCDYAQISANLYIINVQVGPYQEFNEILAFSSEQIKQQCFGIYIYKGNPKIATKILDQQYIMMHVDFETLSLPQTCQMINICLSAMSQFKQIIIIGEEGCKATSVAMCCLLAHINRHVLLKEVISIFNQKRLPQNQVKSDNQLRSIFQFYNLKYTIRPQDIEWELPYIDFKLQQLQLKSLKHINLQVEFYQTDNTGGFVLRVPETVINHSQLSQIITSNQKSLYIIYKPTFIKQINNQQFERVSLTHSQLLPLCSVKVSTLRPRSDDIFLNNEIFVVLMDGKKVLSKLQFFAGMFNAKEIPFEEHEKIIWK</sequence>
<keyword evidence="2" id="KW-1185">Reference proteome</keyword>
<comment type="caution">
    <text evidence="1">The sequence shown here is derived from an EMBL/GenBank/DDBJ whole genome shotgun (WGS) entry which is preliminary data.</text>
</comment>
<accession>A0ABP1H3X2</accession>
<evidence type="ECO:0008006" key="3">
    <source>
        <dbReference type="Google" id="ProtNLM"/>
    </source>
</evidence>
<protein>
    <recommendedName>
        <fullName evidence="3">Tyrosine-protein phosphatase domain-containing protein</fullName>
    </recommendedName>
</protein>
<reference evidence="1 2" key="1">
    <citation type="submission" date="2024-07" db="EMBL/GenBank/DDBJ databases">
        <authorList>
            <person name="Akdeniz Z."/>
        </authorList>
    </citation>
    <scope>NUCLEOTIDE SEQUENCE [LARGE SCALE GENOMIC DNA]</scope>
</reference>